<dbReference type="EMBL" id="SWLB01000008">
    <property type="protein sequence ID" value="KAF3335170.1"/>
    <property type="molecule type" value="Genomic_DNA"/>
</dbReference>
<keyword evidence="6" id="KW-1185">Reference proteome</keyword>
<dbReference type="Proteomes" id="UP000623129">
    <property type="component" value="Unassembled WGS sequence"/>
</dbReference>
<keyword evidence="2 3" id="KW-0732">Signal</keyword>
<comment type="subcellular location">
    <subcellularLocation>
        <location evidence="1">Membrane</location>
        <topology evidence="1">Single-pass membrane protein</topology>
    </subcellularLocation>
</comment>
<keyword evidence="5" id="KW-0675">Receptor</keyword>
<evidence type="ECO:0000256" key="3">
    <source>
        <dbReference type="SAM" id="SignalP"/>
    </source>
</evidence>
<dbReference type="GO" id="GO:0016020">
    <property type="term" value="C:membrane"/>
    <property type="evidence" value="ECO:0007669"/>
    <property type="project" value="UniProtKB-SubCell"/>
</dbReference>
<evidence type="ECO:0000256" key="1">
    <source>
        <dbReference type="ARBA" id="ARBA00004167"/>
    </source>
</evidence>
<dbReference type="GO" id="GO:0016301">
    <property type="term" value="F:kinase activity"/>
    <property type="evidence" value="ECO:0007669"/>
    <property type="project" value="UniProtKB-KW"/>
</dbReference>
<dbReference type="AlphaFoldDB" id="A0A833QY00"/>
<dbReference type="PANTHER" id="PTHR33491">
    <property type="entry name" value="OSJNBA0016N04.9 PROTEIN"/>
    <property type="match status" value="1"/>
</dbReference>
<gene>
    <name evidence="5" type="ORF">FCM35_KLT19677</name>
</gene>
<evidence type="ECO:0000259" key="4">
    <source>
        <dbReference type="Pfam" id="PF13947"/>
    </source>
</evidence>
<reference evidence="5" key="1">
    <citation type="submission" date="2020-01" db="EMBL/GenBank/DDBJ databases">
        <title>Genome sequence of Kobresia littledalei, the first chromosome-level genome in the family Cyperaceae.</title>
        <authorList>
            <person name="Qu G."/>
        </authorList>
    </citation>
    <scope>NUCLEOTIDE SEQUENCE</scope>
    <source>
        <strain evidence="5">C.B.Clarke</strain>
        <tissue evidence="5">Leaf</tissue>
    </source>
</reference>
<proteinExistence type="predicted"/>
<feature type="signal peptide" evidence="3">
    <location>
        <begin position="1"/>
        <end position="19"/>
    </location>
</feature>
<evidence type="ECO:0000256" key="2">
    <source>
        <dbReference type="ARBA" id="ARBA00022729"/>
    </source>
</evidence>
<evidence type="ECO:0000313" key="5">
    <source>
        <dbReference type="EMBL" id="KAF3335170.1"/>
    </source>
</evidence>
<dbReference type="Pfam" id="PF13947">
    <property type="entry name" value="GUB_WAK_bind"/>
    <property type="match status" value="1"/>
</dbReference>
<accession>A0A833QY00</accession>
<comment type="caution">
    <text evidence="5">The sequence shown here is derived from an EMBL/GenBank/DDBJ whole genome shotgun (WGS) entry which is preliminary data.</text>
</comment>
<keyword evidence="5" id="KW-0418">Kinase</keyword>
<protein>
    <submittedName>
        <fullName evidence="5">Wall-associated receptor kinase 5</fullName>
    </submittedName>
</protein>
<dbReference type="GO" id="GO:0030247">
    <property type="term" value="F:polysaccharide binding"/>
    <property type="evidence" value="ECO:0007669"/>
    <property type="project" value="InterPro"/>
</dbReference>
<name>A0A833QY00_9POAL</name>
<feature type="chain" id="PRO_5032782115" evidence="3">
    <location>
        <begin position="20"/>
        <end position="122"/>
    </location>
</feature>
<dbReference type="OrthoDB" id="4062651at2759"/>
<evidence type="ECO:0000313" key="6">
    <source>
        <dbReference type="Proteomes" id="UP000623129"/>
    </source>
</evidence>
<organism evidence="5 6">
    <name type="scientific">Carex littledalei</name>
    <dbReference type="NCBI Taxonomy" id="544730"/>
    <lineage>
        <taxon>Eukaryota</taxon>
        <taxon>Viridiplantae</taxon>
        <taxon>Streptophyta</taxon>
        <taxon>Embryophyta</taxon>
        <taxon>Tracheophyta</taxon>
        <taxon>Spermatophyta</taxon>
        <taxon>Magnoliopsida</taxon>
        <taxon>Liliopsida</taxon>
        <taxon>Poales</taxon>
        <taxon>Cyperaceae</taxon>
        <taxon>Cyperoideae</taxon>
        <taxon>Cariceae</taxon>
        <taxon>Carex</taxon>
        <taxon>Carex subgen. Euthyceras</taxon>
    </lineage>
</organism>
<feature type="domain" description="Wall-associated receptor kinase galacturonan-binding" evidence="4">
    <location>
        <begin position="24"/>
        <end position="87"/>
    </location>
</feature>
<sequence>MLLLVTLLALAYPSTIVASAQPGCASSCGDLTIPYPFGISIGCFRDCFEIACQMSNTTTSTNRTYIASLAGTTVQVLNLSLEVAEVQVQLPIGWQCYNKSGVEAYYSAEVDFNLSVYWYYSV</sequence>
<dbReference type="InterPro" id="IPR025287">
    <property type="entry name" value="WAK_GUB"/>
</dbReference>
<keyword evidence="5" id="KW-0808">Transferase</keyword>